<dbReference type="InterPro" id="IPR011009">
    <property type="entry name" value="Kinase-like_dom_sf"/>
</dbReference>
<dbReference type="PANTHER" id="PTHR38248:SF2">
    <property type="entry name" value="FUNK1 11"/>
    <property type="match status" value="1"/>
</dbReference>
<dbReference type="OrthoDB" id="2797568at2759"/>
<dbReference type="AlphaFoldDB" id="A0A165QU26"/>
<keyword evidence="4" id="KW-1185">Reference proteome</keyword>
<feature type="compositionally biased region" description="Polar residues" evidence="1">
    <location>
        <begin position="17"/>
        <end position="34"/>
    </location>
</feature>
<evidence type="ECO:0000313" key="4">
    <source>
        <dbReference type="Proteomes" id="UP000076727"/>
    </source>
</evidence>
<evidence type="ECO:0000256" key="1">
    <source>
        <dbReference type="SAM" id="MobiDB-lite"/>
    </source>
</evidence>
<dbReference type="Proteomes" id="UP000076727">
    <property type="component" value="Unassembled WGS sequence"/>
</dbReference>
<feature type="compositionally biased region" description="Basic residues" evidence="1">
    <location>
        <begin position="999"/>
        <end position="1008"/>
    </location>
</feature>
<feature type="region of interest" description="Disordered" evidence="1">
    <location>
        <begin position="1"/>
        <end position="60"/>
    </location>
</feature>
<feature type="compositionally biased region" description="Polar residues" evidence="1">
    <location>
        <begin position="981"/>
        <end position="998"/>
    </location>
</feature>
<feature type="compositionally biased region" description="Polar residues" evidence="1">
    <location>
        <begin position="879"/>
        <end position="891"/>
    </location>
</feature>
<protein>
    <recommendedName>
        <fullName evidence="2">Fungal-type protein kinase domain-containing protein</fullName>
    </recommendedName>
</protein>
<evidence type="ECO:0000259" key="2">
    <source>
        <dbReference type="Pfam" id="PF17667"/>
    </source>
</evidence>
<feature type="compositionally biased region" description="Basic residues" evidence="1">
    <location>
        <begin position="1"/>
        <end position="14"/>
    </location>
</feature>
<dbReference type="SUPFAM" id="SSF56112">
    <property type="entry name" value="Protein kinase-like (PK-like)"/>
    <property type="match status" value="1"/>
</dbReference>
<feature type="region of interest" description="Disordered" evidence="1">
    <location>
        <begin position="790"/>
        <end position="1008"/>
    </location>
</feature>
<dbReference type="Gene3D" id="1.10.510.10">
    <property type="entry name" value="Transferase(Phosphotransferase) domain 1"/>
    <property type="match status" value="1"/>
</dbReference>
<gene>
    <name evidence="3" type="ORF">DAEQUDRAFT_689871</name>
</gene>
<feature type="domain" description="Fungal-type protein kinase" evidence="2">
    <location>
        <begin position="207"/>
        <end position="576"/>
    </location>
</feature>
<feature type="compositionally biased region" description="Low complexity" evidence="1">
    <location>
        <begin position="893"/>
        <end position="905"/>
    </location>
</feature>
<evidence type="ECO:0000313" key="3">
    <source>
        <dbReference type="EMBL" id="KZT69928.1"/>
    </source>
</evidence>
<name>A0A165QU26_9APHY</name>
<feature type="domain" description="Fungal-type protein kinase" evidence="2">
    <location>
        <begin position="634"/>
        <end position="677"/>
    </location>
</feature>
<dbReference type="EMBL" id="KV429054">
    <property type="protein sequence ID" value="KZT69928.1"/>
    <property type="molecule type" value="Genomic_DNA"/>
</dbReference>
<dbReference type="InterPro" id="IPR040976">
    <property type="entry name" value="Pkinase_fungal"/>
</dbReference>
<sequence length="1008" mass="113322">MPRRSKARLMRARISRPPSSYHESSITACCTSEPTDMADEPTPRKAPAQMEPTDAAAAQQRSQMNSTLWKFHVQNRIVQATDDINAFFSAFIPAPSRIPPCPDKNFKANVPTGEGKEYGMYEPLVSGLTSLVRKFKADKRPKFINHAHNIMRFPFALCDEEQHVTKPDVIATIPDLPCDIPPLRRWRNVALVFEAKPCDTDDPMQIYSEESEATLIQLAKSARNIMLAQGRLYAFVIGIYGHQARIFRFDRSGAVCSPLFDYITKPHILHKFLWCFLHPQTEGCVVLGDDPTSIMSTHEDRAMVQNLAKEYDPSYTFTAENRKAVRRFVVTNEAGREVHYLAYKLIFVNPRLFSRGTTIWEAFELSDDDRETGQRGVTGKRVIIKEAWRQFVRPSEIGFYRAIQEAAQEAEESAALNPLRIAEIEYGDDLGMRETLALQRGAQGTATTEGGDESGDHSVNPSSALEDCFRDFPALQVPYSRVLGHRTVTASCRDRNEHNERGQMRLVMKTVGTPITDFQSTYEMVTVLRDAIEGHRQAYLAGIVHRDISQGNVMILRTKDGVVGFIHDFDYAFSWKWFLRSQGKPETLKSWEAHVSQPSTRTEMSLEQINEAIMKGLGGKEVDRTNSGSTAADPKNDAKQRTGTLHFMAVDVLDPTGIKHEARHDLESFFWLLVWIVLRHTAYVHAKQEWAWHELFVGKTRSACQNNKIAWLLRKHPPVWVRDNLPLTNLLENFRALCQRNHGAINDDTRMTHEQVLAIFNKYLANRAAWPEQDPSKPWVQPKRDVADHIPGEEESKGQPRSKGTLTYTSQGGGSGRPQSRQPMAPPPPPPRSDRNGEPETDTDTDGEMVQADQSERPGRRATGQRSASRPSRRTASRYTHSTASGSNRAPPSSESGSMGVHSSGYSLRSATSKKTYELYQSARIASRNMGPPPAPRTRSGESQSQSPRPPARRPGATSTRGSSATKRSRTRDDEEIQDSGDASSSKRSRTLSEPRSSNRSRKPRGKR</sequence>
<feature type="region of interest" description="Disordered" evidence="1">
    <location>
        <begin position="440"/>
        <end position="460"/>
    </location>
</feature>
<dbReference type="PANTHER" id="PTHR38248">
    <property type="entry name" value="FUNK1 6"/>
    <property type="match status" value="1"/>
</dbReference>
<organism evidence="3 4">
    <name type="scientific">Daedalea quercina L-15889</name>
    <dbReference type="NCBI Taxonomy" id="1314783"/>
    <lineage>
        <taxon>Eukaryota</taxon>
        <taxon>Fungi</taxon>
        <taxon>Dikarya</taxon>
        <taxon>Basidiomycota</taxon>
        <taxon>Agaricomycotina</taxon>
        <taxon>Agaricomycetes</taxon>
        <taxon>Polyporales</taxon>
        <taxon>Fomitopsis</taxon>
    </lineage>
</organism>
<reference evidence="3 4" key="1">
    <citation type="journal article" date="2016" name="Mol. Biol. Evol.">
        <title>Comparative Genomics of Early-Diverging Mushroom-Forming Fungi Provides Insights into the Origins of Lignocellulose Decay Capabilities.</title>
        <authorList>
            <person name="Nagy L.G."/>
            <person name="Riley R."/>
            <person name="Tritt A."/>
            <person name="Adam C."/>
            <person name="Daum C."/>
            <person name="Floudas D."/>
            <person name="Sun H."/>
            <person name="Yadav J.S."/>
            <person name="Pangilinan J."/>
            <person name="Larsson K.H."/>
            <person name="Matsuura K."/>
            <person name="Barry K."/>
            <person name="Labutti K."/>
            <person name="Kuo R."/>
            <person name="Ohm R.A."/>
            <person name="Bhattacharya S.S."/>
            <person name="Shirouzu T."/>
            <person name="Yoshinaga Y."/>
            <person name="Martin F.M."/>
            <person name="Grigoriev I.V."/>
            <person name="Hibbett D.S."/>
        </authorList>
    </citation>
    <scope>NUCLEOTIDE SEQUENCE [LARGE SCALE GENOMIC DNA]</scope>
    <source>
        <strain evidence="3 4">L-15889</strain>
    </source>
</reference>
<proteinExistence type="predicted"/>
<dbReference type="PROSITE" id="PS00109">
    <property type="entry name" value="PROTEIN_KINASE_TYR"/>
    <property type="match status" value="1"/>
</dbReference>
<dbReference type="InterPro" id="IPR008266">
    <property type="entry name" value="Tyr_kinase_AS"/>
</dbReference>
<dbReference type="Pfam" id="PF17667">
    <property type="entry name" value="Pkinase_fungal"/>
    <property type="match status" value="2"/>
</dbReference>
<accession>A0A165QU26</accession>
<dbReference type="GO" id="GO:0004672">
    <property type="term" value="F:protein kinase activity"/>
    <property type="evidence" value="ECO:0007669"/>
    <property type="project" value="InterPro"/>
</dbReference>